<evidence type="ECO:0008006" key="3">
    <source>
        <dbReference type="Google" id="ProtNLM"/>
    </source>
</evidence>
<dbReference type="AlphaFoldDB" id="J5T8D2"/>
<evidence type="ECO:0000313" key="2">
    <source>
        <dbReference type="Proteomes" id="UP000002748"/>
    </source>
</evidence>
<comment type="caution">
    <text evidence="1">The sequence shown here is derived from an EMBL/GenBank/DDBJ whole genome shotgun (WGS) entry which is preliminary data.</text>
</comment>
<dbReference type="VEuPathDB" id="FungiDB:A1Q1_01138"/>
<dbReference type="KEGG" id="tasa:A1Q1_01138"/>
<gene>
    <name evidence="1" type="ORF">A1Q1_01138</name>
</gene>
<dbReference type="Proteomes" id="UP000002748">
    <property type="component" value="Unassembled WGS sequence"/>
</dbReference>
<dbReference type="GeneID" id="25984652"/>
<protein>
    <recommendedName>
        <fullName evidence="3">F-box domain-containing protein</fullName>
    </recommendedName>
</protein>
<reference evidence="1 2" key="1">
    <citation type="journal article" date="2012" name="Eukaryot. Cell">
        <title>Draft genome sequence of CBS 2479, the standard type strain of Trichosporon asahii.</title>
        <authorList>
            <person name="Yang R.Y."/>
            <person name="Li H.T."/>
            <person name="Zhu H."/>
            <person name="Zhou G.P."/>
            <person name="Wang M."/>
            <person name="Wang L."/>
        </authorList>
    </citation>
    <scope>NUCLEOTIDE SEQUENCE [LARGE SCALE GENOMIC DNA]</scope>
    <source>
        <strain evidence="2">ATCC 90039 / CBS 2479 / JCM 2466 / KCTC 7840 / NCYC 2677 / UAMH 7654</strain>
    </source>
</reference>
<accession>J5T8D2</accession>
<evidence type="ECO:0000313" key="1">
    <source>
        <dbReference type="EMBL" id="EJT49716.1"/>
    </source>
</evidence>
<dbReference type="RefSeq" id="XP_014180888.1">
    <property type="nucleotide sequence ID" value="XM_014325413.1"/>
</dbReference>
<sequence>MVTTIDAAAFPHIIDEIWGCFDIETTLLARQVCSTWREKAARRLLHHAEVFCVGTSSPCFLNSKVADGTGLTPLARRQLRRLSTTIATADSLRHVRVLDVDLWCTLRRASTAYQQLLQELHPRTVFRTLIDKDYKGEDIDAAGTTQVYFLRSWCAPRLRPVGAETLVLNFPFGSRLFSPLLQCCELWTLLHPSWGRRRTLVCVFQPPQDPYGLGEGATDRLHHALGLGVGAQAVKPDVTICIVGMECYFERPEDYCTWVSCFYARLRHPDNDQGETELTETPPPLVYPLRREGLRRSAEVQLLTCSDPAAPSLATWAHTHWRVVAQRPGHADPPIDLTTPYVNSSSHHLAISRTATAMITIDHYAYPHIIDTIWSCMAFADLLVARLACSEWRQRASRRLQRHMEVRPHREGLLLCTKDFREATQTLKLPRYYVTRHMLARTRPLHPLAVASEPWLAELFANIKVLDFEWRQLSGIAQQTFLLLQQRLDPETMVRVDAPYQAPRVLPPVAIAGRTQVYWLDIGSRQGLCTMNTDKVVINLTCYTNARSPMCHGHEFTIWDLLNPDDLDDAELVIAFSHDAYVRMYLPGTLVFTHVYAQNLLTWLDTCWYDRKVSIVGADYLWDEQWQRDMFCERLEEQLAERKKQLAAEQGDDATPLTKEGSLRFFTYSEYQNEAGNEAYWLHTLWDSSHLGPYTPDIMDNDETVKLLQRR</sequence>
<dbReference type="HOGENOM" id="CLU_388398_0_0_1"/>
<organism evidence="1 2">
    <name type="scientific">Trichosporon asahii var. asahii (strain ATCC 90039 / CBS 2479 / JCM 2466 / KCTC 7840 / NBRC 103889/ NCYC 2677 / UAMH 7654)</name>
    <name type="common">Yeast</name>
    <dbReference type="NCBI Taxonomy" id="1186058"/>
    <lineage>
        <taxon>Eukaryota</taxon>
        <taxon>Fungi</taxon>
        <taxon>Dikarya</taxon>
        <taxon>Basidiomycota</taxon>
        <taxon>Agaricomycotina</taxon>
        <taxon>Tremellomycetes</taxon>
        <taxon>Trichosporonales</taxon>
        <taxon>Trichosporonaceae</taxon>
        <taxon>Trichosporon</taxon>
    </lineage>
</organism>
<name>J5T8D2_TRIAS</name>
<proteinExistence type="predicted"/>
<dbReference type="EMBL" id="ALBS01000160">
    <property type="protein sequence ID" value="EJT49716.1"/>
    <property type="molecule type" value="Genomic_DNA"/>
</dbReference>